<evidence type="ECO:0000313" key="3">
    <source>
        <dbReference type="Proteomes" id="UP001209229"/>
    </source>
</evidence>
<keyword evidence="2" id="KW-0255">Endonuclease</keyword>
<dbReference type="InterPro" id="IPR013320">
    <property type="entry name" value="ConA-like_dom_sf"/>
</dbReference>
<dbReference type="SUPFAM" id="SSF56219">
    <property type="entry name" value="DNase I-like"/>
    <property type="match status" value="1"/>
</dbReference>
<evidence type="ECO:0000313" key="2">
    <source>
        <dbReference type="EMBL" id="MCW3787701.1"/>
    </source>
</evidence>
<dbReference type="PANTHER" id="PTHR41349:SF1">
    <property type="entry name" value="PROTEIN CBG08683"/>
    <property type="match status" value="1"/>
</dbReference>
<sequence>MKFILPVIFLLTLSSCELFRPSPQVASVPMIYFDFKGDCKSKGIEDFKTFGNQNLSYIPGIKDSCLNLSITSPYRKPVIIRTKGDVMLDQQPYLAVIVWVKMAKNDLETYGIIGNKSIDVENEKGWIISSTLEGSWQLDICDGIQSWNYKATPSRQRINDNRWHQIGFSIDKTTNMAKTYFDGKMMGIINLDNLSSFEADYHLHIGCNPGSTDYSMDTFNGMIDETGIWVKNLSEEEFRDSYLYFKNEKLPEQEYAEEEFKVLTWNIWNGGRQLGRTAGVQQIVNVIKSSGADIISLQEDFGSGEFISDQLNYHFYRCSNNLSLLSRFPIKNTHHIYKPLNSGNAEIMITPEESVMFCPIWLSHNPNIKGLLVNTSANTDTILDIEKNSRGNEIKFILSELKKFNSIQNTKAIILAGDYNSGSHVDWTEDNINNKYNKAIPFPTSILMEENQFIDAYRKIYPDIYTNLGNTYSPLFREGYNDRIDYVYYKGNSIEAINASVIDSTSSFFPSDHAALLVTFKRTKN</sequence>
<dbReference type="RefSeq" id="WP_301191265.1">
    <property type="nucleotide sequence ID" value="NZ_JAPDPJ010000035.1"/>
</dbReference>
<name>A0AAE3M675_9BACT</name>
<dbReference type="EMBL" id="JAPDPJ010000035">
    <property type="protein sequence ID" value="MCW3787701.1"/>
    <property type="molecule type" value="Genomic_DNA"/>
</dbReference>
<protein>
    <submittedName>
        <fullName evidence="2">Endonuclease/exonuclease/phosphatase family protein</fullName>
    </submittedName>
</protein>
<keyword evidence="2" id="KW-0540">Nuclease</keyword>
<dbReference type="AlphaFoldDB" id="A0AAE3M675"/>
<dbReference type="PROSITE" id="PS51257">
    <property type="entry name" value="PROKAR_LIPOPROTEIN"/>
    <property type="match status" value="1"/>
</dbReference>
<organism evidence="2 3">
    <name type="scientific">Plebeiibacterium sediminum</name>
    <dbReference type="NCBI Taxonomy" id="2992112"/>
    <lineage>
        <taxon>Bacteria</taxon>
        <taxon>Pseudomonadati</taxon>
        <taxon>Bacteroidota</taxon>
        <taxon>Bacteroidia</taxon>
        <taxon>Marinilabiliales</taxon>
        <taxon>Marinilabiliaceae</taxon>
        <taxon>Plebeiibacterium</taxon>
    </lineage>
</organism>
<dbReference type="Proteomes" id="UP001209229">
    <property type="component" value="Unassembled WGS sequence"/>
</dbReference>
<dbReference type="Gene3D" id="2.60.120.200">
    <property type="match status" value="1"/>
</dbReference>
<accession>A0AAE3M675</accession>
<proteinExistence type="predicted"/>
<dbReference type="Pfam" id="PF03372">
    <property type="entry name" value="Exo_endo_phos"/>
    <property type="match status" value="1"/>
</dbReference>
<dbReference type="GO" id="GO:0004553">
    <property type="term" value="F:hydrolase activity, hydrolyzing O-glycosyl compounds"/>
    <property type="evidence" value="ECO:0007669"/>
    <property type="project" value="UniProtKB-ARBA"/>
</dbReference>
<dbReference type="InterPro" id="IPR005135">
    <property type="entry name" value="Endo/exonuclease/phosphatase"/>
</dbReference>
<reference evidence="2" key="1">
    <citation type="submission" date="2022-10" db="EMBL/GenBank/DDBJ databases">
        <authorList>
            <person name="Yu W.X."/>
        </authorList>
    </citation>
    <scope>NUCLEOTIDE SEQUENCE</scope>
    <source>
        <strain evidence="2">AAT</strain>
    </source>
</reference>
<dbReference type="SUPFAM" id="SSF49899">
    <property type="entry name" value="Concanavalin A-like lectins/glucanases"/>
    <property type="match status" value="1"/>
</dbReference>
<dbReference type="GO" id="GO:0005975">
    <property type="term" value="P:carbohydrate metabolic process"/>
    <property type="evidence" value="ECO:0007669"/>
    <property type="project" value="UniProtKB-ARBA"/>
</dbReference>
<comment type="caution">
    <text evidence="2">The sequence shown here is derived from an EMBL/GenBank/DDBJ whole genome shotgun (WGS) entry which is preliminary data.</text>
</comment>
<dbReference type="GO" id="GO:0004519">
    <property type="term" value="F:endonuclease activity"/>
    <property type="evidence" value="ECO:0007669"/>
    <property type="project" value="UniProtKB-KW"/>
</dbReference>
<dbReference type="Pfam" id="PF13385">
    <property type="entry name" value="Laminin_G_3"/>
    <property type="match status" value="1"/>
</dbReference>
<evidence type="ECO:0000259" key="1">
    <source>
        <dbReference type="Pfam" id="PF03372"/>
    </source>
</evidence>
<keyword evidence="3" id="KW-1185">Reference proteome</keyword>
<dbReference type="Gene3D" id="3.60.10.10">
    <property type="entry name" value="Endonuclease/exonuclease/phosphatase"/>
    <property type="match status" value="1"/>
</dbReference>
<dbReference type="PANTHER" id="PTHR41349">
    <property type="match status" value="1"/>
</dbReference>
<keyword evidence="2" id="KW-0378">Hydrolase</keyword>
<gene>
    <name evidence="2" type="ORF">OM075_14590</name>
</gene>
<dbReference type="InterPro" id="IPR036691">
    <property type="entry name" value="Endo/exonu/phosph_ase_sf"/>
</dbReference>
<feature type="domain" description="Endonuclease/exonuclease/phosphatase" evidence="1">
    <location>
        <begin position="263"/>
        <end position="513"/>
    </location>
</feature>